<keyword evidence="2 8" id="KW-0963">Cytoplasm</keyword>
<keyword evidence="11" id="KW-1185">Reference proteome</keyword>
<comment type="domain">
    <text evidence="8">The N-terminal region contains the highly conserved SGGXDS motif, predicted to be a P-loop motif involved in ATP binding.</text>
</comment>
<dbReference type="PANTHER" id="PTHR43033">
    <property type="entry name" value="TRNA(ILE)-LYSIDINE SYNTHASE-RELATED"/>
    <property type="match status" value="1"/>
</dbReference>
<evidence type="ECO:0000256" key="5">
    <source>
        <dbReference type="ARBA" id="ARBA00022741"/>
    </source>
</evidence>
<gene>
    <name evidence="8" type="primary">tilS</name>
    <name evidence="10" type="ORF">JV16_02345</name>
</gene>
<accession>A0A0D0G570</accession>
<dbReference type="InterPro" id="IPR012796">
    <property type="entry name" value="Lysidine-tRNA-synth_C"/>
</dbReference>
<dbReference type="GO" id="GO:0005524">
    <property type="term" value="F:ATP binding"/>
    <property type="evidence" value="ECO:0007669"/>
    <property type="project" value="UniProtKB-UniRule"/>
</dbReference>
<dbReference type="Pfam" id="PF11734">
    <property type="entry name" value="TilS_C"/>
    <property type="match status" value="1"/>
</dbReference>
<evidence type="ECO:0000256" key="4">
    <source>
        <dbReference type="ARBA" id="ARBA00022694"/>
    </source>
</evidence>
<reference evidence="10 11" key="1">
    <citation type="submission" date="2015-01" db="EMBL/GenBank/DDBJ databases">
        <title>Genome sequence of Anoxybacillus ayderensis strain AB04.</title>
        <authorList>
            <person name="Belduz A.O."/>
            <person name="Canakci S."/>
            <person name="Chan K.-G."/>
            <person name="Kahar U.M."/>
            <person name="Yaakob A.S."/>
            <person name="Chan C.S."/>
            <person name="Goh K.M."/>
        </authorList>
    </citation>
    <scope>NUCLEOTIDE SEQUENCE [LARGE SCALE GENOMIC DNA]</scope>
    <source>
        <strain evidence="10 11">AB04</strain>
    </source>
</reference>
<dbReference type="GO" id="GO:0005737">
    <property type="term" value="C:cytoplasm"/>
    <property type="evidence" value="ECO:0007669"/>
    <property type="project" value="UniProtKB-SubCell"/>
</dbReference>
<dbReference type="InterPro" id="IPR011063">
    <property type="entry name" value="TilS/TtcA_N"/>
</dbReference>
<evidence type="ECO:0000256" key="3">
    <source>
        <dbReference type="ARBA" id="ARBA00022598"/>
    </source>
</evidence>
<feature type="domain" description="Lysidine-tRNA(Ile) synthetase C-terminal" evidence="9">
    <location>
        <begin position="382"/>
        <end position="455"/>
    </location>
</feature>
<evidence type="ECO:0000256" key="2">
    <source>
        <dbReference type="ARBA" id="ARBA00022490"/>
    </source>
</evidence>
<comment type="similarity">
    <text evidence="8">Belongs to the tRNA(Ile)-lysidine synthase family.</text>
</comment>
<keyword evidence="3 8" id="KW-0436">Ligase</keyword>
<dbReference type="EMBL" id="JXTG01000015">
    <property type="protein sequence ID" value="KIP20505.1"/>
    <property type="molecule type" value="Genomic_DNA"/>
</dbReference>
<dbReference type="Proteomes" id="UP000032047">
    <property type="component" value="Unassembled WGS sequence"/>
</dbReference>
<evidence type="ECO:0000256" key="1">
    <source>
        <dbReference type="ARBA" id="ARBA00004496"/>
    </source>
</evidence>
<dbReference type="SUPFAM" id="SSF82829">
    <property type="entry name" value="MesJ substrate recognition domain-like"/>
    <property type="match status" value="1"/>
</dbReference>
<dbReference type="SUPFAM" id="SSF52402">
    <property type="entry name" value="Adenine nucleotide alpha hydrolases-like"/>
    <property type="match status" value="1"/>
</dbReference>
<dbReference type="InterPro" id="IPR014729">
    <property type="entry name" value="Rossmann-like_a/b/a_fold"/>
</dbReference>
<comment type="subcellular location">
    <subcellularLocation>
        <location evidence="1 8">Cytoplasm</location>
    </subcellularLocation>
</comment>
<dbReference type="SMART" id="SM00977">
    <property type="entry name" value="TilS_C"/>
    <property type="match status" value="1"/>
</dbReference>
<dbReference type="PATRIC" id="fig|265546.4.peg.2357"/>
<organism evidence="10 11">
    <name type="scientific">Anoxybacillus ayderensis</name>
    <dbReference type="NCBI Taxonomy" id="265546"/>
    <lineage>
        <taxon>Bacteria</taxon>
        <taxon>Bacillati</taxon>
        <taxon>Bacillota</taxon>
        <taxon>Bacilli</taxon>
        <taxon>Bacillales</taxon>
        <taxon>Anoxybacillaceae</taxon>
        <taxon>Anoxybacillus</taxon>
    </lineage>
</organism>
<protein>
    <recommendedName>
        <fullName evidence="8">tRNA(Ile)-lysidine synthase</fullName>
        <ecNumber evidence="8">6.3.4.19</ecNumber>
    </recommendedName>
    <alternativeName>
        <fullName evidence="8">tRNA(Ile)-2-lysyl-cytidine synthase</fullName>
    </alternativeName>
    <alternativeName>
        <fullName evidence="8">tRNA(Ile)-lysidine synthetase</fullName>
    </alternativeName>
</protein>
<keyword evidence="6 8" id="KW-0067">ATP-binding</keyword>
<dbReference type="Pfam" id="PF01171">
    <property type="entry name" value="ATP_bind_3"/>
    <property type="match status" value="1"/>
</dbReference>
<dbReference type="EC" id="6.3.4.19" evidence="8"/>
<dbReference type="Gene3D" id="3.30.465.60">
    <property type="match status" value="1"/>
</dbReference>
<dbReference type="PANTHER" id="PTHR43033:SF1">
    <property type="entry name" value="TRNA(ILE)-LYSIDINE SYNTHASE-RELATED"/>
    <property type="match status" value="1"/>
</dbReference>
<keyword evidence="5 8" id="KW-0547">Nucleotide-binding</keyword>
<dbReference type="RefSeq" id="WP_042535933.1">
    <property type="nucleotide sequence ID" value="NZ_JXTG01000015.1"/>
</dbReference>
<dbReference type="AlphaFoldDB" id="A0A0D0G570"/>
<dbReference type="GO" id="GO:0006400">
    <property type="term" value="P:tRNA modification"/>
    <property type="evidence" value="ECO:0007669"/>
    <property type="project" value="UniProtKB-UniRule"/>
</dbReference>
<dbReference type="GO" id="GO:0032267">
    <property type="term" value="F:tRNA(Ile)-lysidine synthase activity"/>
    <property type="evidence" value="ECO:0007669"/>
    <property type="project" value="UniProtKB-EC"/>
</dbReference>
<keyword evidence="4 8" id="KW-0819">tRNA processing</keyword>
<evidence type="ECO:0000256" key="7">
    <source>
        <dbReference type="ARBA" id="ARBA00048539"/>
    </source>
</evidence>
<proteinExistence type="inferred from homology"/>
<feature type="binding site" evidence="8">
    <location>
        <begin position="26"/>
        <end position="31"/>
    </location>
    <ligand>
        <name>ATP</name>
        <dbReference type="ChEBI" id="CHEBI:30616"/>
    </ligand>
</feature>
<evidence type="ECO:0000313" key="11">
    <source>
        <dbReference type="Proteomes" id="UP000032047"/>
    </source>
</evidence>
<dbReference type="CDD" id="cd01992">
    <property type="entry name" value="TilS_N"/>
    <property type="match status" value="1"/>
</dbReference>
<dbReference type="InterPro" id="IPR012795">
    <property type="entry name" value="tRNA_Ile_lys_synt_N"/>
</dbReference>
<sequence length="460" mass="53937">MLDIVHQFIEKHQLLERHTTVVVGVSGGPDSLALLHFLWSERERYDIQIVVAHVDHMLRGKQSEEDMHFVKHFCDQRSIICEAKQLNVQLYMEQTGKGVQEAARDCRYTFFEQVMHKYKAHCVALAHHGDDQIETVLMRLVRGSTPKGYAGIPIKRPFGNGYIIRPFLCIDRQQIEKYCQKNGLRTRHDPSNDKDDYTRNRFRRYVLPFLKSENSRAHEHVQQFSETMSEDEAFLEQLTKEKLKDVVDQQKGHVRVHIPSFMRMPKPLQRRGIQLILNYLYGNVPSSLSSIHINQALLFLKRQHPSGMLHFPNGLKVIRQYEVCIFTFQQEQTSEYEFLFRVPETLVLPNGCQLTSQFVDRYPVIEDDEHVVIDVDQLALPLRVRTRKRGDRMKVKGMEHPKKVARIFIDEKIPANEREQWPIVEDANGNIIWIPGVKKSVYTATNITKNRYIVLHYKKQ</sequence>
<evidence type="ECO:0000259" key="9">
    <source>
        <dbReference type="SMART" id="SM00977"/>
    </source>
</evidence>
<dbReference type="Gene3D" id="3.40.50.620">
    <property type="entry name" value="HUPs"/>
    <property type="match status" value="1"/>
</dbReference>
<evidence type="ECO:0000256" key="6">
    <source>
        <dbReference type="ARBA" id="ARBA00022840"/>
    </source>
</evidence>
<evidence type="ECO:0000313" key="10">
    <source>
        <dbReference type="EMBL" id="KIP20505.1"/>
    </source>
</evidence>
<name>A0A0D0G570_9BACL</name>
<dbReference type="SUPFAM" id="SSF56037">
    <property type="entry name" value="PheT/TilS domain"/>
    <property type="match status" value="1"/>
</dbReference>
<comment type="caution">
    <text evidence="10">The sequence shown here is derived from an EMBL/GenBank/DDBJ whole genome shotgun (WGS) entry which is preliminary data.</text>
</comment>
<evidence type="ECO:0000256" key="8">
    <source>
        <dbReference type="HAMAP-Rule" id="MF_01161"/>
    </source>
</evidence>
<dbReference type="NCBIfam" id="TIGR02432">
    <property type="entry name" value="lysidine_TilS_N"/>
    <property type="match status" value="1"/>
</dbReference>
<comment type="catalytic activity">
    <reaction evidence="7 8">
        <text>cytidine(34) in tRNA(Ile2) + L-lysine + ATP = lysidine(34) in tRNA(Ile2) + AMP + diphosphate + H(+)</text>
        <dbReference type="Rhea" id="RHEA:43744"/>
        <dbReference type="Rhea" id="RHEA-COMP:10625"/>
        <dbReference type="Rhea" id="RHEA-COMP:10670"/>
        <dbReference type="ChEBI" id="CHEBI:15378"/>
        <dbReference type="ChEBI" id="CHEBI:30616"/>
        <dbReference type="ChEBI" id="CHEBI:32551"/>
        <dbReference type="ChEBI" id="CHEBI:33019"/>
        <dbReference type="ChEBI" id="CHEBI:82748"/>
        <dbReference type="ChEBI" id="CHEBI:83665"/>
        <dbReference type="ChEBI" id="CHEBI:456215"/>
        <dbReference type="EC" id="6.3.4.19"/>
    </reaction>
</comment>
<dbReference type="InterPro" id="IPR012094">
    <property type="entry name" value="tRNA_Ile_lys_synt"/>
</dbReference>
<comment type="function">
    <text evidence="8">Ligates lysine onto the cytidine present at position 34 of the AUA codon-specific tRNA(Ile) that contains the anticodon CAU, in an ATP-dependent manner. Cytidine is converted to lysidine, thus changing the amino acid specificity of the tRNA from methionine to isoleucine.</text>
</comment>
<dbReference type="NCBIfam" id="TIGR02433">
    <property type="entry name" value="lysidine_TilS_C"/>
    <property type="match status" value="1"/>
</dbReference>
<dbReference type="HAMAP" id="MF_01161">
    <property type="entry name" value="tRNA_Ile_lys_synt"/>
    <property type="match status" value="1"/>
</dbReference>